<evidence type="ECO:0000256" key="1">
    <source>
        <dbReference type="SAM" id="Coils"/>
    </source>
</evidence>
<organism evidence="3 4">
    <name type="scientific">Paratrimastix pyriformis</name>
    <dbReference type="NCBI Taxonomy" id="342808"/>
    <lineage>
        <taxon>Eukaryota</taxon>
        <taxon>Metamonada</taxon>
        <taxon>Preaxostyla</taxon>
        <taxon>Paratrimastigidae</taxon>
        <taxon>Paratrimastix</taxon>
    </lineage>
</organism>
<gene>
    <name evidence="3" type="ORF">PAPYR_13021</name>
</gene>
<feature type="compositionally biased region" description="Low complexity" evidence="2">
    <location>
        <begin position="441"/>
        <end position="455"/>
    </location>
</feature>
<feature type="coiled-coil region" evidence="1">
    <location>
        <begin position="546"/>
        <end position="573"/>
    </location>
</feature>
<evidence type="ECO:0000313" key="4">
    <source>
        <dbReference type="Proteomes" id="UP001141327"/>
    </source>
</evidence>
<proteinExistence type="predicted"/>
<feature type="region of interest" description="Disordered" evidence="2">
    <location>
        <begin position="124"/>
        <end position="176"/>
    </location>
</feature>
<evidence type="ECO:0000313" key="3">
    <source>
        <dbReference type="EMBL" id="KAJ4452736.1"/>
    </source>
</evidence>
<accession>A0ABQ8U365</accession>
<comment type="caution">
    <text evidence="3">The sequence shown here is derived from an EMBL/GenBank/DDBJ whole genome shotgun (WGS) entry which is preliminary data.</text>
</comment>
<keyword evidence="1" id="KW-0175">Coiled coil</keyword>
<sequence length="645" mass="68505">MNFWQEARCNIPEVTPPPPRFRFFLPSFNDNCGAVSGSPTAAPVLVCSSPHPAPPGGGYQPLADRMGRGLEAAQAMRRGGYLMAGWPDDADEEQCNRVTRQDGQGRPAPGEARSAMCSRCLWAPQPPVSPSEPSAGIHPPTTLPDQARHPTPRSRAQLALGNPQRPLNLGPHPSRTGAAAVEQTHRRRPISFPASAPQMEQISAGPCQAPAPIGPAARPRYRPGPTDLGDLPRTALDGHRSSSMLHDPGFSRPQVGAQHPGLDCSSFLFLDVYAVHPRAHQCVLTPPSTHLGQVQAPLMCSLVASRCSLWACTPLTDLDALALPCWTPGPHLQPHPRPPGAPPRLPRCPPLWANLALAAALKGQGTSLAASSSCRPIATSAFTSSARSRTAWRCATPPLPLTGSHGTGPGHAPVSAGCRTDVLPLNHGMVRAAWATPSPPRLATATATATAASPSLDSRRVAPGGKRPLRAGDHDDDEDCYDGAPRGANLQIVAQLEEAARAADRSHEEACQKAAAQLGELGQVRTQLTEAAQQLHQERAQGDRLAQARAAEAEEARQRVAALEGDLRAAQEREAAPTKTLHFFYSCGFFFYSCGFSWSCLRLIVNDPATEASGSNRIMIALTLLLHALDETLAESALPLHHSQA</sequence>
<dbReference type="Proteomes" id="UP001141327">
    <property type="component" value="Unassembled WGS sequence"/>
</dbReference>
<dbReference type="EMBL" id="JAPMOS010000403">
    <property type="protein sequence ID" value="KAJ4452736.1"/>
    <property type="molecule type" value="Genomic_DNA"/>
</dbReference>
<evidence type="ECO:0000256" key="2">
    <source>
        <dbReference type="SAM" id="MobiDB-lite"/>
    </source>
</evidence>
<name>A0ABQ8U365_9EUKA</name>
<protein>
    <submittedName>
        <fullName evidence="3">Uncharacterized protein</fullName>
    </submittedName>
</protein>
<keyword evidence="4" id="KW-1185">Reference proteome</keyword>
<reference evidence="3" key="1">
    <citation type="journal article" date="2022" name="bioRxiv">
        <title>Genomics of Preaxostyla Flagellates Illuminates Evolutionary Transitions and the Path Towards Mitochondrial Loss.</title>
        <authorList>
            <person name="Novak L.V.F."/>
            <person name="Treitli S.C."/>
            <person name="Pyrih J."/>
            <person name="Halakuc P."/>
            <person name="Pipaliya S.V."/>
            <person name="Vacek V."/>
            <person name="Brzon O."/>
            <person name="Soukal P."/>
            <person name="Eme L."/>
            <person name="Dacks J.B."/>
            <person name="Karnkowska A."/>
            <person name="Elias M."/>
            <person name="Hampl V."/>
        </authorList>
    </citation>
    <scope>NUCLEOTIDE SEQUENCE</scope>
    <source>
        <strain evidence="3">RCP-MX</strain>
    </source>
</reference>
<feature type="region of interest" description="Disordered" evidence="2">
    <location>
        <begin position="441"/>
        <end position="485"/>
    </location>
</feature>